<dbReference type="SMART" id="SM00382">
    <property type="entry name" value="AAA"/>
    <property type="match status" value="1"/>
</dbReference>
<name>A0A6C0LET0_9ZZZZ</name>
<dbReference type="InterPro" id="IPR050773">
    <property type="entry name" value="CbxX/CfxQ_RuBisCO_ESX"/>
</dbReference>
<comment type="similarity">
    <text evidence="1">Belongs to the CbxX/CfxQ family.</text>
</comment>
<evidence type="ECO:0000256" key="2">
    <source>
        <dbReference type="ARBA" id="ARBA00022741"/>
    </source>
</evidence>
<evidence type="ECO:0000256" key="3">
    <source>
        <dbReference type="ARBA" id="ARBA00022840"/>
    </source>
</evidence>
<dbReference type="PRINTS" id="PR00819">
    <property type="entry name" value="CBXCFQXSUPER"/>
</dbReference>
<organism evidence="5">
    <name type="scientific">viral metagenome</name>
    <dbReference type="NCBI Taxonomy" id="1070528"/>
    <lineage>
        <taxon>unclassified sequences</taxon>
        <taxon>metagenomes</taxon>
        <taxon>organismal metagenomes</taxon>
    </lineage>
</organism>
<dbReference type="PANTHER" id="PTHR43392">
    <property type="entry name" value="AAA-TYPE ATPASE FAMILY PROTEIN / ANKYRIN REPEAT FAMILY PROTEIN"/>
    <property type="match status" value="1"/>
</dbReference>
<evidence type="ECO:0000256" key="1">
    <source>
        <dbReference type="ARBA" id="ARBA00010378"/>
    </source>
</evidence>
<dbReference type="PANTHER" id="PTHR43392:SF2">
    <property type="entry name" value="AAA-TYPE ATPASE FAMILY PROTEIN _ ANKYRIN REPEAT FAMILY PROTEIN"/>
    <property type="match status" value="1"/>
</dbReference>
<sequence length="443" mass="51824">MSKNKKYIPFISYLDDISHVETKNQVLTELRTELRTEKLDEFMKKVEDIYDQKYGNKSKFTDKDKITTLFQTSDPNKYKETIFVLLEQKMLHSYFGNKKVMPLITIPKPNPVSITKKLITIEESNIDTLQDLLNMIDKYPLKENIEYNINMESLHKVKPYLTRLQNMIGMKSLKKNIVDQILYFSQDLHKGGKGMAKGDYLHTVIYGPPGTGKTHVAKIIGKIFSKLGILKKGTFKKVTRSDLIAGYLGQTAIKTKDVIHECLDGVLFIDEAYSLGNSEKRDSFSKECIDTLCESLSNYKENLMVIIAGYESELNECFFQFNKGLDSRFTWRFKIDDYDGKDLFNMFLKKIKDYEWKTDDSLKEEWFIKNKPYFTFYGRDIEVLFSKTKIAHSRRVFCKTSEEKKVITIKDLNKGFELFMDNEEVKKRKDNETHKVMMSSLYV</sequence>
<dbReference type="FunFam" id="3.40.50.300:FF:000216">
    <property type="entry name" value="Type VII secretion ATPase EccA"/>
    <property type="match status" value="1"/>
</dbReference>
<dbReference type="Gene3D" id="3.40.50.300">
    <property type="entry name" value="P-loop containing nucleotide triphosphate hydrolases"/>
    <property type="match status" value="1"/>
</dbReference>
<dbReference type="AlphaFoldDB" id="A0A6C0LET0"/>
<dbReference type="GO" id="GO:0005524">
    <property type="term" value="F:ATP binding"/>
    <property type="evidence" value="ECO:0007669"/>
    <property type="project" value="UniProtKB-KW"/>
</dbReference>
<dbReference type="InterPro" id="IPR027417">
    <property type="entry name" value="P-loop_NTPase"/>
</dbReference>
<accession>A0A6C0LET0</accession>
<feature type="domain" description="AAA+ ATPase" evidence="4">
    <location>
        <begin position="199"/>
        <end position="318"/>
    </location>
</feature>
<dbReference type="EMBL" id="MN740471">
    <property type="protein sequence ID" value="QHU28298.1"/>
    <property type="molecule type" value="Genomic_DNA"/>
</dbReference>
<dbReference type="InterPro" id="IPR003959">
    <property type="entry name" value="ATPase_AAA_core"/>
</dbReference>
<protein>
    <recommendedName>
        <fullName evidence="4">AAA+ ATPase domain-containing protein</fullName>
    </recommendedName>
</protein>
<evidence type="ECO:0000259" key="4">
    <source>
        <dbReference type="SMART" id="SM00382"/>
    </source>
</evidence>
<reference evidence="5" key="1">
    <citation type="journal article" date="2020" name="Nature">
        <title>Giant virus diversity and host interactions through global metagenomics.</title>
        <authorList>
            <person name="Schulz F."/>
            <person name="Roux S."/>
            <person name="Paez-Espino D."/>
            <person name="Jungbluth S."/>
            <person name="Walsh D.A."/>
            <person name="Denef V.J."/>
            <person name="McMahon K.D."/>
            <person name="Konstantinidis K.T."/>
            <person name="Eloe-Fadrosh E.A."/>
            <person name="Kyrpides N.C."/>
            <person name="Woyke T."/>
        </authorList>
    </citation>
    <scope>NUCLEOTIDE SEQUENCE</scope>
    <source>
        <strain evidence="5">GVMAG-M-3300027770-73</strain>
    </source>
</reference>
<dbReference type="InterPro" id="IPR003593">
    <property type="entry name" value="AAA+_ATPase"/>
</dbReference>
<dbReference type="Pfam" id="PF00004">
    <property type="entry name" value="AAA"/>
    <property type="match status" value="1"/>
</dbReference>
<dbReference type="SUPFAM" id="SSF52540">
    <property type="entry name" value="P-loop containing nucleoside triphosphate hydrolases"/>
    <property type="match status" value="1"/>
</dbReference>
<dbReference type="CDD" id="cd00009">
    <property type="entry name" value="AAA"/>
    <property type="match status" value="1"/>
</dbReference>
<proteinExistence type="inferred from homology"/>
<keyword evidence="3" id="KW-0067">ATP-binding</keyword>
<dbReference type="GO" id="GO:0016887">
    <property type="term" value="F:ATP hydrolysis activity"/>
    <property type="evidence" value="ECO:0007669"/>
    <property type="project" value="InterPro"/>
</dbReference>
<keyword evidence="2" id="KW-0547">Nucleotide-binding</keyword>
<evidence type="ECO:0000313" key="5">
    <source>
        <dbReference type="EMBL" id="QHU28298.1"/>
    </source>
</evidence>
<dbReference type="InterPro" id="IPR000641">
    <property type="entry name" value="CbxX/CfxQ"/>
</dbReference>